<dbReference type="GO" id="GO:0020037">
    <property type="term" value="F:heme binding"/>
    <property type="evidence" value="ECO:0007669"/>
    <property type="project" value="InterPro"/>
</dbReference>
<proteinExistence type="predicted"/>
<organism evidence="1 2">
    <name type="scientific">Martelella radicis</name>
    <dbReference type="NCBI Taxonomy" id="1397476"/>
    <lineage>
        <taxon>Bacteria</taxon>
        <taxon>Pseudomonadati</taxon>
        <taxon>Pseudomonadota</taxon>
        <taxon>Alphaproteobacteria</taxon>
        <taxon>Hyphomicrobiales</taxon>
        <taxon>Aurantimonadaceae</taxon>
        <taxon>Martelella</taxon>
    </lineage>
</organism>
<name>A0A7W6KJ19_9HYPH</name>
<dbReference type="AlphaFoldDB" id="A0A7W6KJ19"/>
<dbReference type="GO" id="GO:0019825">
    <property type="term" value="F:oxygen binding"/>
    <property type="evidence" value="ECO:0007669"/>
    <property type="project" value="InterPro"/>
</dbReference>
<evidence type="ECO:0000313" key="1">
    <source>
        <dbReference type="EMBL" id="MBB4122083.1"/>
    </source>
</evidence>
<dbReference type="InterPro" id="IPR012292">
    <property type="entry name" value="Globin/Proto"/>
</dbReference>
<dbReference type="InterPro" id="IPR009050">
    <property type="entry name" value="Globin-like_sf"/>
</dbReference>
<accession>A0A7W6KJ19</accession>
<evidence type="ECO:0000313" key="2">
    <source>
        <dbReference type="Proteomes" id="UP000530571"/>
    </source>
</evidence>
<dbReference type="RefSeq" id="WP_183485663.1">
    <property type="nucleotide sequence ID" value="NZ_JACIDZ010000005.1"/>
</dbReference>
<sequence length="167" mass="18756">MKGRSAPERTVIIDGKPLPEVLDEAMIAAVVHGFYDRIREDHLLGPVFNSRIAADDWPRHLGRMCDFWSATLLRTARYQGRPLPPHLAIPDLERRHFERWLQLFAETVDAICPKEVASLFLDRAMRIAHSFRLAIGFHRGEDTTGLCPIGHGDLVRPAGQVTNGEGA</sequence>
<dbReference type="SUPFAM" id="SSF46458">
    <property type="entry name" value="Globin-like"/>
    <property type="match status" value="1"/>
</dbReference>
<dbReference type="EMBL" id="JACIDZ010000005">
    <property type="protein sequence ID" value="MBB4122083.1"/>
    <property type="molecule type" value="Genomic_DNA"/>
</dbReference>
<dbReference type="Proteomes" id="UP000530571">
    <property type="component" value="Unassembled WGS sequence"/>
</dbReference>
<protein>
    <submittedName>
        <fullName evidence="1">Hemoglobin</fullName>
    </submittedName>
</protein>
<dbReference type="CDD" id="cd08916">
    <property type="entry name" value="TrHb3_P"/>
    <property type="match status" value="1"/>
</dbReference>
<dbReference type="Gene3D" id="1.10.490.10">
    <property type="entry name" value="Globins"/>
    <property type="match status" value="1"/>
</dbReference>
<keyword evidence="2" id="KW-1185">Reference proteome</keyword>
<gene>
    <name evidence="1" type="ORF">GGR30_002009</name>
</gene>
<comment type="caution">
    <text evidence="1">The sequence shown here is derived from an EMBL/GenBank/DDBJ whole genome shotgun (WGS) entry which is preliminary data.</text>
</comment>
<reference evidence="1 2" key="1">
    <citation type="submission" date="2020-08" db="EMBL/GenBank/DDBJ databases">
        <title>Genomic Encyclopedia of Type Strains, Phase IV (KMG-IV): sequencing the most valuable type-strain genomes for metagenomic binning, comparative biology and taxonomic classification.</title>
        <authorList>
            <person name="Goeker M."/>
        </authorList>
    </citation>
    <scope>NUCLEOTIDE SEQUENCE [LARGE SCALE GENOMIC DNA]</scope>
    <source>
        <strain evidence="1 2">DSM 28101</strain>
    </source>
</reference>